<comment type="caution">
    <text evidence="3">The sequence shown here is derived from an EMBL/GenBank/DDBJ whole genome shotgun (WGS) entry which is preliminary data.</text>
</comment>
<feature type="transmembrane region" description="Helical" evidence="2">
    <location>
        <begin position="179"/>
        <end position="198"/>
    </location>
</feature>
<feature type="transmembrane region" description="Helical" evidence="2">
    <location>
        <begin position="410"/>
        <end position="431"/>
    </location>
</feature>
<dbReference type="AlphaFoldDB" id="A0A8H5BP26"/>
<feature type="transmembrane region" description="Helical" evidence="2">
    <location>
        <begin position="12"/>
        <end position="32"/>
    </location>
</feature>
<feature type="transmembrane region" description="Helical" evidence="2">
    <location>
        <begin position="130"/>
        <end position="153"/>
    </location>
</feature>
<keyword evidence="4" id="KW-1185">Reference proteome</keyword>
<evidence type="ECO:0000256" key="2">
    <source>
        <dbReference type="SAM" id="Phobius"/>
    </source>
</evidence>
<gene>
    <name evidence="3" type="ORF">D9611_000799</name>
</gene>
<dbReference type="GO" id="GO:0005886">
    <property type="term" value="C:plasma membrane"/>
    <property type="evidence" value="ECO:0007669"/>
    <property type="project" value="InterPro"/>
</dbReference>
<keyword evidence="2" id="KW-1133">Transmembrane helix</keyword>
<name>A0A8H5BP26_9AGAR</name>
<protein>
    <recommendedName>
        <fullName evidence="5">Pali-domain-containing protein</fullName>
    </recommendedName>
</protein>
<dbReference type="Proteomes" id="UP000541558">
    <property type="component" value="Unassembled WGS sequence"/>
</dbReference>
<dbReference type="Pfam" id="PF06687">
    <property type="entry name" value="SUR7"/>
    <property type="match status" value="1"/>
</dbReference>
<proteinExistence type="predicted"/>
<feature type="region of interest" description="Disordered" evidence="1">
    <location>
        <begin position="321"/>
        <end position="344"/>
    </location>
</feature>
<keyword evidence="2" id="KW-0472">Membrane</keyword>
<dbReference type="InterPro" id="IPR009571">
    <property type="entry name" value="SUR7/Rim9-like_fungi"/>
</dbReference>
<sequence length="442" mass="47665">MAGKLWVPATSILAVALVLSVLASLSLPYLPFMDVTRVSSKSDVFRSAMKEARFGIWAACSWTRDNTKFCSKTGHGYSVIMYALNPKGEAYDTITITPAWTRGLAAHPFGTGTIAIALAASLSTRHTANLWAPLVALFSAALILIVFAIQLALHVHVKVVFKDAFKNAAEGVTVSAGPALWFTLVTLVLVLAAAALILKPCRVRCATSPPSPSMNILDVLHSVNGAINTGVGQMTDAVRQLLQRSIATTDHVHTEQGSASLNAEVDQIPLHATPPLVFIHDVNLLRVPASVYNSPYSGFSRFGINNSTQSLPPDYTPRDLNGPPPYISTGSLGAQTEGGTPSTGWRRVNDRISGARLYIPPFGLPRFHALAVFRSSSATSAPASARRSTPIPLYQPARRPRRLDWLTGRWKMAAGIAVVALVIGLIAVFMIQEQRMERQRKI</sequence>
<dbReference type="OrthoDB" id="2354757at2759"/>
<accession>A0A8H5BP26</accession>
<evidence type="ECO:0000313" key="4">
    <source>
        <dbReference type="Proteomes" id="UP000541558"/>
    </source>
</evidence>
<evidence type="ECO:0008006" key="5">
    <source>
        <dbReference type="Google" id="ProtNLM"/>
    </source>
</evidence>
<dbReference type="EMBL" id="JAACJK010000163">
    <property type="protein sequence ID" value="KAF5326431.1"/>
    <property type="molecule type" value="Genomic_DNA"/>
</dbReference>
<evidence type="ECO:0000313" key="3">
    <source>
        <dbReference type="EMBL" id="KAF5326431.1"/>
    </source>
</evidence>
<keyword evidence="2" id="KW-0812">Transmembrane</keyword>
<evidence type="ECO:0000256" key="1">
    <source>
        <dbReference type="SAM" id="MobiDB-lite"/>
    </source>
</evidence>
<feature type="compositionally biased region" description="Polar residues" evidence="1">
    <location>
        <begin position="328"/>
        <end position="343"/>
    </location>
</feature>
<reference evidence="3 4" key="1">
    <citation type="journal article" date="2020" name="ISME J.">
        <title>Uncovering the hidden diversity of litter-decomposition mechanisms in mushroom-forming fungi.</title>
        <authorList>
            <person name="Floudas D."/>
            <person name="Bentzer J."/>
            <person name="Ahren D."/>
            <person name="Johansson T."/>
            <person name="Persson P."/>
            <person name="Tunlid A."/>
        </authorList>
    </citation>
    <scope>NUCLEOTIDE SEQUENCE [LARGE SCALE GENOMIC DNA]</scope>
    <source>
        <strain evidence="3 4">CBS 175.51</strain>
    </source>
</reference>
<organism evidence="3 4">
    <name type="scientific">Ephemerocybe angulata</name>
    <dbReference type="NCBI Taxonomy" id="980116"/>
    <lineage>
        <taxon>Eukaryota</taxon>
        <taxon>Fungi</taxon>
        <taxon>Dikarya</taxon>
        <taxon>Basidiomycota</taxon>
        <taxon>Agaricomycotina</taxon>
        <taxon>Agaricomycetes</taxon>
        <taxon>Agaricomycetidae</taxon>
        <taxon>Agaricales</taxon>
        <taxon>Agaricineae</taxon>
        <taxon>Psathyrellaceae</taxon>
        <taxon>Ephemerocybe</taxon>
    </lineage>
</organism>